<gene>
    <name evidence="13" type="ORF">BO71DRAFT_451240</name>
</gene>
<feature type="transmembrane region" description="Helical" evidence="12">
    <location>
        <begin position="260"/>
        <end position="281"/>
    </location>
</feature>
<organism evidence="13 14">
    <name type="scientific">Aspergillus ellipticus CBS 707.79</name>
    <dbReference type="NCBI Taxonomy" id="1448320"/>
    <lineage>
        <taxon>Eukaryota</taxon>
        <taxon>Fungi</taxon>
        <taxon>Dikarya</taxon>
        <taxon>Ascomycota</taxon>
        <taxon>Pezizomycotina</taxon>
        <taxon>Eurotiomycetes</taxon>
        <taxon>Eurotiomycetidae</taxon>
        <taxon>Eurotiales</taxon>
        <taxon>Aspergillaceae</taxon>
        <taxon>Aspergillus</taxon>
        <taxon>Aspergillus subgen. Circumdati</taxon>
    </lineage>
</organism>
<keyword evidence="4" id="KW-0479">Metal-binding</keyword>
<dbReference type="InterPro" id="IPR023754">
    <property type="entry name" value="HemeA_Synthase_type2"/>
</dbReference>
<dbReference type="GO" id="GO:0016653">
    <property type="term" value="F:oxidoreductase activity, acting on NAD(P)H, heme protein as acceptor"/>
    <property type="evidence" value="ECO:0007669"/>
    <property type="project" value="TreeGrafter"/>
</dbReference>
<feature type="transmembrane region" description="Helical" evidence="12">
    <location>
        <begin position="192"/>
        <end position="210"/>
    </location>
</feature>
<dbReference type="HAMAP" id="MF_01665">
    <property type="entry name" value="HemeA_synth_type2"/>
    <property type="match status" value="1"/>
</dbReference>
<evidence type="ECO:0000256" key="4">
    <source>
        <dbReference type="ARBA" id="ARBA00022723"/>
    </source>
</evidence>
<evidence type="ECO:0000256" key="12">
    <source>
        <dbReference type="SAM" id="Phobius"/>
    </source>
</evidence>
<evidence type="ECO:0000256" key="10">
    <source>
        <dbReference type="ARBA" id="ARBA00044501"/>
    </source>
</evidence>
<evidence type="ECO:0000256" key="7">
    <source>
        <dbReference type="ARBA" id="ARBA00023004"/>
    </source>
</evidence>
<feature type="transmembrane region" description="Helical" evidence="12">
    <location>
        <begin position="388"/>
        <end position="406"/>
    </location>
</feature>
<dbReference type="PANTHER" id="PTHR23289:SF2">
    <property type="entry name" value="CYTOCHROME C OXIDASE ASSEMBLY PROTEIN COX15 HOMOLOG"/>
    <property type="match status" value="1"/>
</dbReference>
<keyword evidence="5 12" id="KW-1133">Transmembrane helix</keyword>
<dbReference type="STRING" id="1448320.A0A319EP43"/>
<dbReference type="GO" id="GO:0046872">
    <property type="term" value="F:metal ion binding"/>
    <property type="evidence" value="ECO:0007669"/>
    <property type="project" value="UniProtKB-KW"/>
</dbReference>
<dbReference type="GO" id="GO:0120547">
    <property type="term" value="F:heme A synthase activity"/>
    <property type="evidence" value="ECO:0007669"/>
    <property type="project" value="UniProtKB-EC"/>
</dbReference>
<feature type="transmembrane region" description="Helical" evidence="12">
    <location>
        <begin position="427"/>
        <end position="446"/>
    </location>
</feature>
<evidence type="ECO:0000256" key="3">
    <source>
        <dbReference type="ARBA" id="ARBA00022692"/>
    </source>
</evidence>
<dbReference type="Proteomes" id="UP000247810">
    <property type="component" value="Unassembled WGS sequence"/>
</dbReference>
<comment type="pathway">
    <text evidence="10">Porphyrin-containing compound metabolism; heme A biosynthesis; heme A from heme O: step 1/1.</text>
</comment>
<dbReference type="VEuPathDB" id="FungiDB:BO71DRAFT_451240"/>
<keyword evidence="7" id="KW-0408">Iron</keyword>
<protein>
    <submittedName>
        <fullName evidence="13">Cytochrome c oxidase assembly protein Cox15</fullName>
    </submittedName>
</protein>
<accession>A0A319EP43</accession>
<keyword evidence="3 12" id="KW-0812">Transmembrane</keyword>
<evidence type="ECO:0000256" key="11">
    <source>
        <dbReference type="ARBA" id="ARBA00048044"/>
    </source>
</evidence>
<dbReference type="EMBL" id="KZ825910">
    <property type="protein sequence ID" value="PYH92702.1"/>
    <property type="molecule type" value="Genomic_DNA"/>
</dbReference>
<keyword evidence="8" id="KW-0350">Heme biosynthesis</keyword>
<comment type="catalytic activity">
    <reaction evidence="11">
        <text>Fe(II)-heme o + 2 A + H2O = Fe(II)-heme a + 2 AH2</text>
        <dbReference type="Rhea" id="RHEA:63388"/>
        <dbReference type="ChEBI" id="CHEBI:13193"/>
        <dbReference type="ChEBI" id="CHEBI:15377"/>
        <dbReference type="ChEBI" id="CHEBI:17499"/>
        <dbReference type="ChEBI" id="CHEBI:60530"/>
        <dbReference type="ChEBI" id="CHEBI:61715"/>
        <dbReference type="EC" id="1.17.99.9"/>
    </reaction>
    <physiologicalReaction direction="left-to-right" evidence="11">
        <dbReference type="Rhea" id="RHEA:63389"/>
    </physiologicalReaction>
</comment>
<feature type="transmembrane region" description="Helical" evidence="12">
    <location>
        <begin position="452"/>
        <end position="473"/>
    </location>
</feature>
<keyword evidence="14" id="KW-1185">Reference proteome</keyword>
<comment type="subcellular location">
    <subcellularLocation>
        <location evidence="2">Membrane</location>
        <topology evidence="2">Multi-pass membrane protein</topology>
    </subcellularLocation>
</comment>
<evidence type="ECO:0000256" key="6">
    <source>
        <dbReference type="ARBA" id="ARBA00023002"/>
    </source>
</evidence>
<dbReference type="PANTHER" id="PTHR23289">
    <property type="entry name" value="CYTOCHROME C OXIDASE ASSEMBLY PROTEIN COX15"/>
    <property type="match status" value="1"/>
</dbReference>
<evidence type="ECO:0000313" key="14">
    <source>
        <dbReference type="Proteomes" id="UP000247810"/>
    </source>
</evidence>
<dbReference type="OrthoDB" id="1726137at2759"/>
<dbReference type="GO" id="GO:0005743">
    <property type="term" value="C:mitochondrial inner membrane"/>
    <property type="evidence" value="ECO:0007669"/>
    <property type="project" value="TreeGrafter"/>
</dbReference>
<dbReference type="GO" id="GO:0006784">
    <property type="term" value="P:heme A biosynthetic process"/>
    <property type="evidence" value="ECO:0007669"/>
    <property type="project" value="InterPro"/>
</dbReference>
<evidence type="ECO:0000256" key="5">
    <source>
        <dbReference type="ARBA" id="ARBA00022989"/>
    </source>
</evidence>
<evidence type="ECO:0000256" key="9">
    <source>
        <dbReference type="ARBA" id="ARBA00023136"/>
    </source>
</evidence>
<feature type="transmembrane region" description="Helical" evidence="12">
    <location>
        <begin position="315"/>
        <end position="341"/>
    </location>
</feature>
<dbReference type="AlphaFoldDB" id="A0A319EP43"/>
<sequence length="504" mass="55528">MASLGPSAPLFRRLAPRLSRELFTCRQCLSRTQNHATKSAFRRQFSALPLAQNANPRANSALQTRARKLFASSLRRNGSGSAPAADAVKEGAAKAKSSFPDVSDKKVAYWLLASTASVFGIVVFGGLTRLTESGLSITEWRPVTGSLPPMNAEHWESEFAKYRSSPEFQLLNPHMTLSEFKSIYYMEWIHRLWGRFVGISFVLPAVYFVARKQVSKPMALRLAGIAGLIGFQGFIGWWMVKSGLKDDLFAPGSHPRVSQYRLTAHLGAAFVCYTAMLWNGLAILRSHRLLADPEAGIKLLDSLRDPKLKIFRRSVAALAALVFVTAMSGALVAGLDAGLIYNEFPFMGNGLAPPASELFDERYSRHEDKSDLWWRNALENPSLVQLDHRTLAMTTFTSIMALWAYTRRSPTMKRLLPRAAKKGVHGVVAFACVQVTLGISTLLYLVPTPLASAHQAGSLFLLTWVLVLGSRVWHPSRTAKLLQMAAKARGHAASNAAAHAPRRL</sequence>
<evidence type="ECO:0000313" key="13">
    <source>
        <dbReference type="EMBL" id="PYH92702.1"/>
    </source>
</evidence>
<keyword evidence="9 12" id="KW-0472">Membrane</keyword>
<reference evidence="13 14" key="1">
    <citation type="submission" date="2018-02" db="EMBL/GenBank/DDBJ databases">
        <title>The genomes of Aspergillus section Nigri reveals drivers in fungal speciation.</title>
        <authorList>
            <consortium name="DOE Joint Genome Institute"/>
            <person name="Vesth T.C."/>
            <person name="Nybo J."/>
            <person name="Theobald S."/>
            <person name="Brandl J."/>
            <person name="Frisvad J.C."/>
            <person name="Nielsen K.F."/>
            <person name="Lyhne E.K."/>
            <person name="Kogle M.E."/>
            <person name="Kuo A."/>
            <person name="Riley R."/>
            <person name="Clum A."/>
            <person name="Nolan M."/>
            <person name="Lipzen A."/>
            <person name="Salamov A."/>
            <person name="Henrissat B."/>
            <person name="Wiebenga A."/>
            <person name="De vries R.P."/>
            <person name="Grigoriev I.V."/>
            <person name="Mortensen U.H."/>
            <person name="Andersen M.R."/>
            <person name="Baker S.E."/>
        </authorList>
    </citation>
    <scope>NUCLEOTIDE SEQUENCE [LARGE SCALE GENOMIC DNA]</scope>
    <source>
        <strain evidence="13 14">CBS 707.79</strain>
    </source>
</reference>
<comment type="cofactor">
    <cofactor evidence="1">
        <name>heme b</name>
        <dbReference type="ChEBI" id="CHEBI:60344"/>
    </cofactor>
</comment>
<proteinExistence type="inferred from homology"/>
<name>A0A319EP43_9EURO</name>
<dbReference type="InterPro" id="IPR003780">
    <property type="entry name" value="COX15/CtaA_fam"/>
</dbReference>
<keyword evidence="6" id="KW-0560">Oxidoreductase</keyword>
<evidence type="ECO:0000256" key="1">
    <source>
        <dbReference type="ARBA" id="ARBA00001970"/>
    </source>
</evidence>
<evidence type="ECO:0000256" key="8">
    <source>
        <dbReference type="ARBA" id="ARBA00023133"/>
    </source>
</evidence>
<evidence type="ECO:0000256" key="2">
    <source>
        <dbReference type="ARBA" id="ARBA00004141"/>
    </source>
</evidence>
<feature type="transmembrane region" description="Helical" evidence="12">
    <location>
        <begin position="222"/>
        <end position="240"/>
    </location>
</feature>
<dbReference type="Pfam" id="PF02628">
    <property type="entry name" value="COX15-CtaA"/>
    <property type="match status" value="1"/>
</dbReference>